<keyword evidence="6 10" id="KW-0256">Endoplasmic reticulum</keyword>
<dbReference type="PANTHER" id="PTHR15495:SF7">
    <property type="entry name" value="GPI INOSITOL-DEACYLASE"/>
    <property type="match status" value="1"/>
</dbReference>
<evidence type="ECO:0000313" key="16">
    <source>
        <dbReference type="Proteomes" id="UP001437256"/>
    </source>
</evidence>
<dbReference type="EMBL" id="JBBXMP010000040">
    <property type="protein sequence ID" value="KAL0066002.1"/>
    <property type="molecule type" value="Genomic_DNA"/>
</dbReference>
<evidence type="ECO:0000256" key="10">
    <source>
        <dbReference type="RuleBase" id="RU365011"/>
    </source>
</evidence>
<feature type="transmembrane region" description="Helical" evidence="10">
    <location>
        <begin position="1545"/>
        <end position="1562"/>
    </location>
</feature>
<name>A0ABR2ZWD6_9AGAR</name>
<evidence type="ECO:0000313" key="15">
    <source>
        <dbReference type="EMBL" id="KAL0066002.1"/>
    </source>
</evidence>
<feature type="domain" description="Fungal lipase-type" evidence="12">
    <location>
        <begin position="381"/>
        <end position="554"/>
    </location>
</feature>
<evidence type="ECO:0000256" key="1">
    <source>
        <dbReference type="ARBA" id="ARBA00004477"/>
    </source>
</evidence>
<gene>
    <name evidence="15" type="primary">BST1</name>
    <name evidence="15" type="ORF">AAF712_006992</name>
</gene>
<evidence type="ECO:0000256" key="5">
    <source>
        <dbReference type="ARBA" id="ARBA00022801"/>
    </source>
</evidence>
<keyword evidence="5 10" id="KW-0378">Hydrolase</keyword>
<evidence type="ECO:0000256" key="9">
    <source>
        <dbReference type="ARBA" id="ARBA00023136"/>
    </source>
</evidence>
<feature type="transmembrane region" description="Helical" evidence="10">
    <location>
        <begin position="1510"/>
        <end position="1533"/>
    </location>
</feature>
<evidence type="ECO:0000256" key="2">
    <source>
        <dbReference type="ARBA" id="ARBA00006931"/>
    </source>
</evidence>
<dbReference type="InterPro" id="IPR029058">
    <property type="entry name" value="AB_hydrolase_fold"/>
</dbReference>
<protein>
    <recommendedName>
        <fullName evidence="10">GPI inositol-deacylase</fullName>
        <ecNumber evidence="10">3.1.-.-</ecNumber>
    </recommendedName>
</protein>
<evidence type="ECO:0000259" key="13">
    <source>
        <dbReference type="Pfam" id="PF07819"/>
    </source>
</evidence>
<sequence length="1629" mass="180050">MVKNWDTYSRQGLDLASAAASFGFSAAKTGTKFGFAVTRGIANTAVGITTSVVDHTLFGGLTVTRPVVGGAVSTVLSLAEQITLAPIHLSEYITATSLLAAHSSINVLSVIFPGSSEASFSLASFITLVKREWSEPTNGGCLPSKQYGITQVGRAIVAWVALQGVTQEWQEKRWMKHLREITVNDSHKIGDSTRMKTGSRIRVTSDVVFSANRSHIITADIGVAPHRAQTIFSRTSTARRPPSTLHINTTPRQLSISDLKTTLRRLSKMVLAGYGGASLLFFGVPLTSAASAPNPEKAEEAQLAKAINASEAEAAGDVSELTVTEVEYSWWDVLLGRHDHEIFEKFAQAPNEKMKADIKIGREHLMPRFWVLTDHSRSQVVLVLRGTMSLNEIAVDLTCESEEFVPATTDTSEDRESPIPGQFVFPTRPRRSSVSTLSPGHYMVHSGMLRMARAMGEIGKPVQLAVHEALYKNPGYELVMCGHSLGAGVAALLGLMWADPKTCRTVHSSGLPVGRRVSVYCFAPPALTDAGLSRLASNLIVSFVYSHDVVSRLSLGAIRDLRNAAVWLCDANESDGDQQTGSGYTAVTSRASRWKAGNGSDEDPEWFIAVRKTLEANMQMAHTFPPGRVLWALRESDLHPSHRSHDPEKILPSSSSSSQPVDKLRLFEVLDVEKVFSQIVFAKDMLGVVENLSPQGCRMSWMSPSYILQATFDENWTPLARRYSLYLYREVGWESNQIHRGLPVLFIPGNAGSSKQVRSIASSAARQYFPQPFKVSQDFFSRGIKPLDMFAVEFNEDLSAFHGPTLEAQTAYTAQAIQYILSHYPPKTRIVIMGHSMGGIVSTSLLPSENISAIITMSTPHTLPPARFDQRINTIYERNQHALTSDNTPILSLCGGATDLMIPSESCILPIAEDSRHYRRTVFTSALEGAWTGVGHREMVWCHQVRWRVARAALELSRAKSITEEEAVLDVWLRDGHTLPPREGTVADAIGDITEEYLSIGQRLTLKNPRGSKRYLLPASSAHSQRFVLFVSQGSIPPVSPQSPNSLRAIVQLCSKPHGTLECEHLTPLAHKLIPNPRPGQSFPVPHEGSDESEGVVVLEAEVLSSGEMWISVDIVGARGEGWVTGGFASSHKLVHNISTLEFHLAVALPFKTATIPIPHTEALRTEISFPRLNENALLVYRVTPIENSSPLDTLLNPLLVHTSHPSETHYFPLTLPQPRRILLHTHRVAPYIHSRNSDGLKIVVYSSDLSGKLKGLRLDIDWMGTLGRWSSRYFTTLPCWVVGVVSLVFFEAFSFGDRGGESSLSNHQLAGLLVWAAPIPSVPQSLESFGRTTYPKLLVASSIVSLLPLPEEYYLGNAGEYFFALIAPLLLTLATGLVCVSWLLLTVLMWPIGRIGRTFMRRFVPIGFYSHYPPVTNLQPGYQAKRRRGESSQRHITFHGPSIRVAYSCCWIIHLNTCALTPTAIDNDDSIPLLIRDENEDEDAIRQQRSTMLQQKLNRENNKNLNSHMLLFMTWLLPLAAPVLVVWVRTLVTAGLTTPFDGDHFFLNVAPFLIVVDFASLNSNGPMYPRSSRLERYLSMKWVFLVVAGVAFFIGPRWSYHIFDVGRIAIGILVVLRIGPRYWGGFWR</sequence>
<comment type="similarity">
    <text evidence="2 10">Belongs to the GPI inositol-deacylase family.</text>
</comment>
<keyword evidence="8 10" id="KW-1133">Transmembrane helix</keyword>
<feature type="region of interest" description="Disordered" evidence="11">
    <location>
        <begin position="640"/>
        <end position="659"/>
    </location>
</feature>
<evidence type="ECO:0000256" key="4">
    <source>
        <dbReference type="ARBA" id="ARBA00022692"/>
    </source>
</evidence>
<feature type="compositionally biased region" description="Basic and acidic residues" evidence="11">
    <location>
        <begin position="640"/>
        <end position="649"/>
    </location>
</feature>
<keyword evidence="4 10" id="KW-0812">Transmembrane</keyword>
<feature type="domain" description="GPI inositol-deacylase PGAP1-like alpha/beta" evidence="13">
    <location>
        <begin position="740"/>
        <end position="955"/>
    </location>
</feature>
<keyword evidence="16" id="KW-1185">Reference proteome</keyword>
<feature type="transmembrane region" description="Helical" evidence="10">
    <location>
        <begin position="1362"/>
        <end position="1393"/>
    </location>
</feature>
<comment type="function">
    <text evidence="10">Involved in inositol deacylation of GPI-anchored proteins which plays important roles in the quality control and ER-associated degradation of GPI-anchored proteins.</text>
</comment>
<comment type="subcellular location">
    <subcellularLocation>
        <location evidence="1">Endoplasmic reticulum membrane</location>
        <topology evidence="1">Multi-pass membrane protein</topology>
    </subcellularLocation>
</comment>
<feature type="transmembrane region" description="Helical" evidence="10">
    <location>
        <begin position="1606"/>
        <end position="1624"/>
    </location>
</feature>
<dbReference type="InterPro" id="IPR039529">
    <property type="entry name" value="PGAP1/BST1"/>
</dbReference>
<evidence type="ECO:0000256" key="11">
    <source>
        <dbReference type="SAM" id="MobiDB-lite"/>
    </source>
</evidence>
<proteinExistence type="inferred from homology"/>
<keyword evidence="7 10" id="KW-0653">Protein transport</keyword>
<dbReference type="Pfam" id="PF07819">
    <property type="entry name" value="PGAP1"/>
    <property type="match status" value="1"/>
</dbReference>
<dbReference type="InterPro" id="IPR012908">
    <property type="entry name" value="PGAP1-ab_dom-like"/>
</dbReference>
<dbReference type="EC" id="3.1.-.-" evidence="10"/>
<accession>A0ABR2ZWD6</accession>
<evidence type="ECO:0000256" key="6">
    <source>
        <dbReference type="ARBA" id="ARBA00022824"/>
    </source>
</evidence>
<comment type="caution">
    <text evidence="15">The sequence shown here is derived from an EMBL/GenBank/DDBJ whole genome shotgun (WGS) entry which is preliminary data.</text>
</comment>
<dbReference type="Gene3D" id="3.40.50.1820">
    <property type="entry name" value="alpha/beta hydrolase"/>
    <property type="match status" value="2"/>
</dbReference>
<organism evidence="15 16">
    <name type="scientific">Marasmius tenuissimus</name>
    <dbReference type="NCBI Taxonomy" id="585030"/>
    <lineage>
        <taxon>Eukaryota</taxon>
        <taxon>Fungi</taxon>
        <taxon>Dikarya</taxon>
        <taxon>Basidiomycota</taxon>
        <taxon>Agaricomycotina</taxon>
        <taxon>Agaricomycetes</taxon>
        <taxon>Agaricomycetidae</taxon>
        <taxon>Agaricales</taxon>
        <taxon>Marasmiineae</taxon>
        <taxon>Marasmiaceae</taxon>
        <taxon>Marasmius</taxon>
    </lineage>
</organism>
<dbReference type="CDD" id="cd00519">
    <property type="entry name" value="Lipase_3"/>
    <property type="match status" value="1"/>
</dbReference>
<keyword evidence="3 10" id="KW-0813">Transport</keyword>
<dbReference type="PANTHER" id="PTHR15495">
    <property type="entry name" value="NEGATIVE REGULATOR OF VESICLE FORMATION-RELATED"/>
    <property type="match status" value="1"/>
</dbReference>
<keyword evidence="9 10" id="KW-0472">Membrane</keyword>
<feature type="region of interest" description="Disordered" evidence="11">
    <location>
        <begin position="406"/>
        <end position="432"/>
    </location>
</feature>
<evidence type="ECO:0000259" key="14">
    <source>
        <dbReference type="Pfam" id="PF25140"/>
    </source>
</evidence>
<evidence type="ECO:0000259" key="12">
    <source>
        <dbReference type="Pfam" id="PF01764"/>
    </source>
</evidence>
<evidence type="ECO:0000256" key="3">
    <source>
        <dbReference type="ARBA" id="ARBA00022448"/>
    </source>
</evidence>
<comment type="caution">
    <text evidence="10">Lacks conserved residue(s) required for the propagation of feature annotation.</text>
</comment>
<evidence type="ECO:0000256" key="8">
    <source>
        <dbReference type="ARBA" id="ARBA00022989"/>
    </source>
</evidence>
<dbReference type="SUPFAM" id="SSF53474">
    <property type="entry name" value="alpha/beta-Hydrolases"/>
    <property type="match status" value="2"/>
</dbReference>
<dbReference type="InterPro" id="IPR002921">
    <property type="entry name" value="Fungal_lipase-type"/>
</dbReference>
<dbReference type="Pfam" id="PF01764">
    <property type="entry name" value="Lipase_3"/>
    <property type="match status" value="1"/>
</dbReference>
<dbReference type="InterPro" id="IPR056824">
    <property type="entry name" value="PGAP1_TMD"/>
</dbReference>
<feature type="domain" description="GPI inositol-deacylase transmembrane" evidence="14">
    <location>
        <begin position="1491"/>
        <end position="1618"/>
    </location>
</feature>
<dbReference type="Pfam" id="PF25140">
    <property type="entry name" value="PGAP1_TMD"/>
    <property type="match status" value="1"/>
</dbReference>
<feature type="transmembrane region" description="Helical" evidence="10">
    <location>
        <begin position="1583"/>
        <end position="1600"/>
    </location>
</feature>
<dbReference type="Proteomes" id="UP001437256">
    <property type="component" value="Unassembled WGS sequence"/>
</dbReference>
<reference evidence="15 16" key="1">
    <citation type="submission" date="2024-05" db="EMBL/GenBank/DDBJ databases">
        <title>A draft genome resource for the thread blight pathogen Marasmius tenuissimus strain MS-2.</title>
        <authorList>
            <person name="Yulfo-Soto G.E."/>
            <person name="Baruah I.K."/>
            <person name="Amoako-Attah I."/>
            <person name="Bukari Y."/>
            <person name="Meinhardt L.W."/>
            <person name="Bailey B.A."/>
            <person name="Cohen S.P."/>
        </authorList>
    </citation>
    <scope>NUCLEOTIDE SEQUENCE [LARGE SCALE GENOMIC DNA]</scope>
    <source>
        <strain evidence="15 16">MS-2</strain>
    </source>
</reference>
<evidence type="ECO:0000256" key="7">
    <source>
        <dbReference type="ARBA" id="ARBA00022927"/>
    </source>
</evidence>